<keyword evidence="5 11" id="KW-0813">Transport</keyword>
<feature type="transmembrane region" description="Helical" evidence="11">
    <location>
        <begin position="156"/>
        <end position="175"/>
    </location>
</feature>
<evidence type="ECO:0000256" key="10">
    <source>
        <dbReference type="ARBA" id="ARBA00037054"/>
    </source>
</evidence>
<name>A0AAF1KQM6_9HYPH</name>
<keyword evidence="7 11" id="KW-0812">Transmembrane</keyword>
<evidence type="ECO:0000256" key="4">
    <source>
        <dbReference type="ARBA" id="ARBA00020515"/>
    </source>
</evidence>
<dbReference type="InterPro" id="IPR035906">
    <property type="entry name" value="MetI-like_sf"/>
</dbReference>
<dbReference type="Gene3D" id="1.10.3720.10">
    <property type="entry name" value="MetI-like"/>
    <property type="match status" value="1"/>
</dbReference>
<evidence type="ECO:0000259" key="13">
    <source>
        <dbReference type="PROSITE" id="PS50928"/>
    </source>
</evidence>
<reference evidence="15" key="2">
    <citation type="journal article" date="2023" name="MicrobiologyOpen">
        <title>Genomics of the tumorigenes clade of the family Rhizobiaceae and description of Rhizobium rhododendri sp. nov.</title>
        <authorList>
            <person name="Kuzmanovic N."/>
            <person name="diCenzo G.C."/>
            <person name="Bunk B."/>
            <person name="Sproeer C."/>
            <person name="Fruehling A."/>
            <person name="Neumann-Schaal M."/>
            <person name="Overmann J."/>
            <person name="Smalla K."/>
        </authorList>
    </citation>
    <scope>NUCLEOTIDE SEQUENCE [LARGE SCALE GENOMIC DNA]</scope>
    <source>
        <strain evidence="15">1078</strain>
        <plasmid evidence="15">pRt1078</plasmid>
    </source>
</reference>
<evidence type="ECO:0000256" key="2">
    <source>
        <dbReference type="ARBA" id="ARBA00009306"/>
    </source>
</evidence>
<dbReference type="GO" id="GO:0005886">
    <property type="term" value="C:plasma membrane"/>
    <property type="evidence" value="ECO:0007669"/>
    <property type="project" value="UniProtKB-SubCell"/>
</dbReference>
<keyword evidence="9 11" id="KW-0472">Membrane</keyword>
<feature type="domain" description="ABC transmembrane type-1" evidence="13">
    <location>
        <begin position="84"/>
        <end position="277"/>
    </location>
</feature>
<comment type="function">
    <text evidence="10 12">Part of the ABC transporter complex UgpBAEC involved in sn-glycerol-3-phosphate (G3P) import. Probably responsible for the translocation of the substrate across the membrane.</text>
</comment>
<keyword evidence="14" id="KW-0614">Plasmid</keyword>
<evidence type="ECO:0000256" key="8">
    <source>
        <dbReference type="ARBA" id="ARBA00022989"/>
    </source>
</evidence>
<dbReference type="EMBL" id="CP117256">
    <property type="protein sequence ID" value="WFR97875.1"/>
    <property type="molecule type" value="Genomic_DNA"/>
</dbReference>
<feature type="transmembrane region" description="Helical" evidence="11">
    <location>
        <begin position="121"/>
        <end position="144"/>
    </location>
</feature>
<evidence type="ECO:0000256" key="1">
    <source>
        <dbReference type="ARBA" id="ARBA00004651"/>
    </source>
</evidence>
<evidence type="ECO:0000256" key="9">
    <source>
        <dbReference type="ARBA" id="ARBA00023136"/>
    </source>
</evidence>
<dbReference type="PANTHER" id="PTHR43744:SF8">
    <property type="entry name" value="SN-GLYCEROL-3-PHOSPHATE TRANSPORT SYSTEM PERMEASE PROTEIN UGPE"/>
    <property type="match status" value="1"/>
</dbReference>
<evidence type="ECO:0000313" key="14">
    <source>
        <dbReference type="EMBL" id="WFR97875.1"/>
    </source>
</evidence>
<accession>A0AAF1KQM6</accession>
<evidence type="ECO:0000313" key="15">
    <source>
        <dbReference type="Proteomes" id="UP000249499"/>
    </source>
</evidence>
<comment type="similarity">
    <text evidence="2 11">Belongs to the binding-protein-dependent transport system permease family.</text>
</comment>
<dbReference type="KEGG" id="rtu:PR017_18395"/>
<dbReference type="Pfam" id="PF00528">
    <property type="entry name" value="BPD_transp_1"/>
    <property type="match status" value="1"/>
</dbReference>
<geneLocation type="plasmid" evidence="14 15">
    <name>pRt1078</name>
</geneLocation>
<feature type="transmembrane region" description="Helical" evidence="11">
    <location>
        <begin position="88"/>
        <end position="109"/>
    </location>
</feature>
<evidence type="ECO:0000256" key="7">
    <source>
        <dbReference type="ARBA" id="ARBA00022692"/>
    </source>
</evidence>
<dbReference type="Proteomes" id="UP000249499">
    <property type="component" value="Plasmid pRt1078"/>
</dbReference>
<comment type="subunit">
    <text evidence="3 12">The complex is composed of two ATP-binding proteins (UgpC), two transmembrane proteins (UgpA and UgpE) and a solute-binding protein (UgpB).</text>
</comment>
<dbReference type="InterPro" id="IPR000515">
    <property type="entry name" value="MetI-like"/>
</dbReference>
<gene>
    <name evidence="12" type="primary">ugpE</name>
    <name evidence="14" type="ORF">PR017_18395</name>
</gene>
<keyword evidence="15" id="KW-1185">Reference proteome</keyword>
<keyword evidence="6 12" id="KW-1003">Cell membrane</keyword>
<dbReference type="RefSeq" id="WP_111218189.1">
    <property type="nucleotide sequence ID" value="NZ_CP117256.1"/>
</dbReference>
<dbReference type="SUPFAM" id="SSF161098">
    <property type="entry name" value="MetI-like"/>
    <property type="match status" value="1"/>
</dbReference>
<dbReference type="GO" id="GO:0055085">
    <property type="term" value="P:transmembrane transport"/>
    <property type="evidence" value="ECO:0007669"/>
    <property type="project" value="InterPro"/>
</dbReference>
<dbReference type="PANTHER" id="PTHR43744">
    <property type="entry name" value="ABC TRANSPORTER PERMEASE PROTEIN MG189-RELATED-RELATED"/>
    <property type="match status" value="1"/>
</dbReference>
<dbReference type="PROSITE" id="PS50928">
    <property type="entry name" value="ABC_TM1"/>
    <property type="match status" value="1"/>
</dbReference>
<dbReference type="CDD" id="cd06261">
    <property type="entry name" value="TM_PBP2"/>
    <property type="match status" value="1"/>
</dbReference>
<keyword evidence="12" id="KW-0997">Cell inner membrane</keyword>
<evidence type="ECO:0000256" key="12">
    <source>
        <dbReference type="RuleBase" id="RU363056"/>
    </source>
</evidence>
<feature type="transmembrane region" description="Helical" evidence="11">
    <location>
        <begin position="24"/>
        <end position="49"/>
    </location>
</feature>
<feature type="transmembrane region" description="Helical" evidence="11">
    <location>
        <begin position="256"/>
        <end position="277"/>
    </location>
</feature>
<protein>
    <recommendedName>
        <fullName evidence="4 12">sn-glycerol-3-phosphate transport system permease protein UgpE</fullName>
    </recommendedName>
</protein>
<reference evidence="14 15" key="1">
    <citation type="journal article" date="2018" name="Sci. Rep.">
        <title>Rhizobium tumorigenes sp. nov., a novel plant tumorigenic bacterium isolated from cane gall tumors on thornless blackberry.</title>
        <authorList>
            <person name="Kuzmanovi N."/>
            <person name="Smalla K."/>
            <person name="Gronow S."/>
            <person name="PuBawska J."/>
        </authorList>
    </citation>
    <scope>NUCLEOTIDE SEQUENCE [LARGE SCALE GENOMIC DNA]</scope>
    <source>
        <strain evidence="14 15">1078</strain>
    </source>
</reference>
<organism evidence="14 15">
    <name type="scientific">Rhizobium tumorigenes</name>
    <dbReference type="NCBI Taxonomy" id="2041385"/>
    <lineage>
        <taxon>Bacteria</taxon>
        <taxon>Pseudomonadati</taxon>
        <taxon>Pseudomonadota</taxon>
        <taxon>Alphaproteobacteria</taxon>
        <taxon>Hyphomicrobiales</taxon>
        <taxon>Rhizobiaceae</taxon>
        <taxon>Rhizobium/Agrobacterium group</taxon>
        <taxon>Rhizobium</taxon>
    </lineage>
</organism>
<evidence type="ECO:0000256" key="5">
    <source>
        <dbReference type="ARBA" id="ARBA00022448"/>
    </source>
</evidence>
<evidence type="ECO:0000256" key="3">
    <source>
        <dbReference type="ARBA" id="ARBA00011557"/>
    </source>
</evidence>
<sequence>MTATLSAAKAAPARRRGNARLYRVLFHITGLLVALLFLAPIALVLLASFRPPAMAGNGLLSTQGLGFGNYGRLEDFGAGILHYATNSLFVAVATAALTVVVSVFAGYGFSRFRFPFKAVAFVLILSTIMVPFQSILTPLFLILAKLGLQNTLSGLVLIYVTLQLPFSVFMMRNAFDAVPKEIEEAARIDGVKGLRALVYVMGPLVFPGVVSVGLFAFLNAWNEFLAALVLLTDQDRYTLPVLVTAVRSGHYGSVDWGAVQAGVTVMMIPCLLLFLALQRYYIRGLTAGAVK</sequence>
<feature type="transmembrane region" description="Helical" evidence="11">
    <location>
        <begin position="196"/>
        <end position="221"/>
    </location>
</feature>
<evidence type="ECO:0000256" key="11">
    <source>
        <dbReference type="RuleBase" id="RU363032"/>
    </source>
</evidence>
<keyword evidence="8 11" id="KW-1133">Transmembrane helix</keyword>
<evidence type="ECO:0000256" key="6">
    <source>
        <dbReference type="ARBA" id="ARBA00022475"/>
    </source>
</evidence>
<comment type="subcellular location">
    <subcellularLocation>
        <location evidence="12">Cell inner membrane</location>
        <topology evidence="12">Multi-pass membrane protein</topology>
    </subcellularLocation>
    <subcellularLocation>
        <location evidence="1 11">Cell membrane</location>
        <topology evidence="1 11">Multi-pass membrane protein</topology>
    </subcellularLocation>
</comment>
<proteinExistence type="inferred from homology"/>
<dbReference type="AlphaFoldDB" id="A0AAF1KQM6"/>